<name>A0AAU1UJC5_9ACTN</name>
<accession>A0AAU1UJC5</accession>
<gene>
    <name evidence="2" type="ORF">OHU69_41755</name>
</gene>
<reference evidence="2" key="1">
    <citation type="submission" date="2022-10" db="EMBL/GenBank/DDBJ databases">
        <title>The complete genomes of actinobacterial strains from the NBC collection.</title>
        <authorList>
            <person name="Joergensen T.S."/>
            <person name="Alvarez Arevalo M."/>
            <person name="Sterndorff E.B."/>
            <person name="Faurdal D."/>
            <person name="Vuksanovic O."/>
            <person name="Mourched A.-S."/>
            <person name="Charusanti P."/>
            <person name="Shaw S."/>
            <person name="Blin K."/>
            <person name="Weber T."/>
        </authorList>
    </citation>
    <scope>NUCLEOTIDE SEQUENCE</scope>
    <source>
        <strain evidence="2">NBC_00119</strain>
    </source>
</reference>
<evidence type="ECO:0000313" key="2">
    <source>
        <dbReference type="EMBL" id="WTS17002.1"/>
    </source>
</evidence>
<feature type="region of interest" description="Disordered" evidence="1">
    <location>
        <begin position="1"/>
        <end position="64"/>
    </location>
</feature>
<evidence type="ECO:0008006" key="3">
    <source>
        <dbReference type="Google" id="ProtNLM"/>
    </source>
</evidence>
<evidence type="ECO:0000256" key="1">
    <source>
        <dbReference type="SAM" id="MobiDB-lite"/>
    </source>
</evidence>
<proteinExistence type="predicted"/>
<organism evidence="2">
    <name type="scientific">Streptomyces sp. NBC_00119</name>
    <dbReference type="NCBI Taxonomy" id="2975659"/>
    <lineage>
        <taxon>Bacteria</taxon>
        <taxon>Bacillati</taxon>
        <taxon>Actinomycetota</taxon>
        <taxon>Actinomycetes</taxon>
        <taxon>Kitasatosporales</taxon>
        <taxon>Streptomycetaceae</taxon>
        <taxon>Streptomyces</taxon>
    </lineage>
</organism>
<sequence length="162" mass="17038">MLPLVVACSPDHPDSGKASKPAAPSKSEPATPTRESVKTPPELDGTETVAGWQSGTRGGRTLEYRRGQKGKDLIVAVRCQGKGEIKVSLNPVKVGFPLKCVDGEVTTTYNQVGVTGVEKKGTVSVQAPSTVRWSMTIGRGEAPEGAGWGSLQPAPPEQVTRF</sequence>
<feature type="region of interest" description="Disordered" evidence="1">
    <location>
        <begin position="139"/>
        <end position="162"/>
    </location>
</feature>
<dbReference type="EMBL" id="CP108195">
    <property type="protein sequence ID" value="WTS17002.1"/>
    <property type="molecule type" value="Genomic_DNA"/>
</dbReference>
<dbReference type="AlphaFoldDB" id="A0AAU1UJC5"/>
<protein>
    <recommendedName>
        <fullName evidence="3">Lipoprotein</fullName>
    </recommendedName>
</protein>